<protein>
    <recommendedName>
        <fullName evidence="3">cysteine desulfurase</fullName>
        <ecNumber evidence="3">2.8.1.7</ecNumber>
    </recommendedName>
</protein>
<dbReference type="InterPro" id="IPR016454">
    <property type="entry name" value="Cysteine_dSase"/>
</dbReference>
<name>A0ABV7HRN3_9GAMM</name>
<dbReference type="Pfam" id="PF00266">
    <property type="entry name" value="Aminotran_5"/>
    <property type="match status" value="1"/>
</dbReference>
<keyword evidence="7" id="KW-0408">Iron</keyword>
<evidence type="ECO:0000256" key="3">
    <source>
        <dbReference type="ARBA" id="ARBA00012239"/>
    </source>
</evidence>
<dbReference type="InterPro" id="IPR015424">
    <property type="entry name" value="PyrdxlP-dep_Trfase"/>
</dbReference>
<evidence type="ECO:0000256" key="6">
    <source>
        <dbReference type="ARBA" id="ARBA00022898"/>
    </source>
</evidence>
<keyword evidence="4" id="KW-0808">Transferase</keyword>
<keyword evidence="6" id="KW-0663">Pyridoxal phosphate</keyword>
<dbReference type="EC" id="2.8.1.7" evidence="3"/>
<evidence type="ECO:0000256" key="5">
    <source>
        <dbReference type="ARBA" id="ARBA00022723"/>
    </source>
</evidence>
<evidence type="ECO:0000256" key="4">
    <source>
        <dbReference type="ARBA" id="ARBA00022679"/>
    </source>
</evidence>
<dbReference type="Gene3D" id="3.40.640.10">
    <property type="entry name" value="Type I PLP-dependent aspartate aminotransferase-like (Major domain)"/>
    <property type="match status" value="1"/>
</dbReference>
<dbReference type="RefSeq" id="WP_382415779.1">
    <property type="nucleotide sequence ID" value="NZ_AP031500.1"/>
</dbReference>
<dbReference type="InterPro" id="IPR020578">
    <property type="entry name" value="Aminotrans_V_PyrdxlP_BS"/>
</dbReference>
<dbReference type="Proteomes" id="UP001595548">
    <property type="component" value="Unassembled WGS sequence"/>
</dbReference>
<evidence type="ECO:0000256" key="10">
    <source>
        <dbReference type="RuleBase" id="RU004504"/>
    </source>
</evidence>
<evidence type="ECO:0000256" key="2">
    <source>
        <dbReference type="ARBA" id="ARBA00006490"/>
    </source>
</evidence>
<dbReference type="InterPro" id="IPR015421">
    <property type="entry name" value="PyrdxlP-dep_Trfase_major"/>
</dbReference>
<evidence type="ECO:0000256" key="1">
    <source>
        <dbReference type="ARBA" id="ARBA00001933"/>
    </source>
</evidence>
<evidence type="ECO:0000256" key="8">
    <source>
        <dbReference type="ARBA" id="ARBA00023014"/>
    </source>
</evidence>
<gene>
    <name evidence="12" type="ORF">ACFOEB_08305</name>
</gene>
<keyword evidence="8" id="KW-0411">Iron-sulfur</keyword>
<evidence type="ECO:0000256" key="7">
    <source>
        <dbReference type="ARBA" id="ARBA00023004"/>
    </source>
</evidence>
<evidence type="ECO:0000256" key="9">
    <source>
        <dbReference type="ARBA" id="ARBA00050776"/>
    </source>
</evidence>
<dbReference type="PANTHER" id="PTHR11601:SF34">
    <property type="entry name" value="CYSTEINE DESULFURASE"/>
    <property type="match status" value="1"/>
</dbReference>
<sequence>MTPIYLDYAATTPVAPEVAEAMASCLTLDGTFANPASRSHRYGWQAEEAVETARGQVANLVGADPREIVWTSGATESNNLALKGVFESANIAADSVGHLLVSAIEHKAVLDPAQWLVEQGHELSLIAPDNTGQISAASVRDALQENTRLVSVMLVNNELGTINPIAEIAAVCRAHGCLLHVDAAQAVGKLPVNVTDLGVDLLSMSAHKIYGPKGVGALYVRRSGDVKVAAQIHGGGHERGMRSGTLATHQCVGFGVAAELARDELDSAPNRMVALRDRLWRGIENLPGVRLNGHATERACGHLNVSFGQVDGELLLLSLRELAVATGSACTSASMSPSYVLKAIGLSDAEALASLRISLGRYTTADEVERAIGHINAVVGKLTAKAG</sequence>
<evidence type="ECO:0000259" key="11">
    <source>
        <dbReference type="Pfam" id="PF00266"/>
    </source>
</evidence>
<dbReference type="PROSITE" id="PS00595">
    <property type="entry name" value="AA_TRANSFER_CLASS_5"/>
    <property type="match status" value="1"/>
</dbReference>
<keyword evidence="13" id="KW-1185">Reference proteome</keyword>
<organism evidence="12 13">
    <name type="scientific">Gilvimarinus japonicus</name>
    <dbReference type="NCBI Taxonomy" id="1796469"/>
    <lineage>
        <taxon>Bacteria</taxon>
        <taxon>Pseudomonadati</taxon>
        <taxon>Pseudomonadota</taxon>
        <taxon>Gammaproteobacteria</taxon>
        <taxon>Cellvibrionales</taxon>
        <taxon>Cellvibrionaceae</taxon>
        <taxon>Gilvimarinus</taxon>
    </lineage>
</organism>
<keyword evidence="5" id="KW-0479">Metal-binding</keyword>
<reference evidence="13" key="1">
    <citation type="journal article" date="2019" name="Int. J. Syst. Evol. Microbiol.">
        <title>The Global Catalogue of Microorganisms (GCM) 10K type strain sequencing project: providing services to taxonomists for standard genome sequencing and annotation.</title>
        <authorList>
            <consortium name="The Broad Institute Genomics Platform"/>
            <consortium name="The Broad Institute Genome Sequencing Center for Infectious Disease"/>
            <person name="Wu L."/>
            <person name="Ma J."/>
        </authorList>
    </citation>
    <scope>NUCLEOTIDE SEQUENCE [LARGE SCALE GENOMIC DNA]</scope>
    <source>
        <strain evidence="13">KCTC 52141</strain>
    </source>
</reference>
<comment type="caution">
    <text evidence="12">The sequence shown here is derived from an EMBL/GenBank/DDBJ whole genome shotgun (WGS) entry which is preliminary data.</text>
</comment>
<dbReference type="PANTHER" id="PTHR11601">
    <property type="entry name" value="CYSTEINE DESULFURYLASE FAMILY MEMBER"/>
    <property type="match status" value="1"/>
</dbReference>
<evidence type="ECO:0000313" key="12">
    <source>
        <dbReference type="EMBL" id="MFC3155200.1"/>
    </source>
</evidence>
<dbReference type="PIRSF" id="PIRSF005572">
    <property type="entry name" value="NifS"/>
    <property type="match status" value="1"/>
</dbReference>
<feature type="domain" description="Aminotransferase class V" evidence="11">
    <location>
        <begin position="4"/>
        <end position="370"/>
    </location>
</feature>
<dbReference type="SUPFAM" id="SSF53383">
    <property type="entry name" value="PLP-dependent transferases"/>
    <property type="match status" value="1"/>
</dbReference>
<dbReference type="Gene3D" id="3.90.1150.10">
    <property type="entry name" value="Aspartate Aminotransferase, domain 1"/>
    <property type="match status" value="1"/>
</dbReference>
<comment type="catalytic activity">
    <reaction evidence="9">
        <text>(sulfur carrier)-H + L-cysteine = (sulfur carrier)-SH + L-alanine</text>
        <dbReference type="Rhea" id="RHEA:43892"/>
        <dbReference type="Rhea" id="RHEA-COMP:14737"/>
        <dbReference type="Rhea" id="RHEA-COMP:14739"/>
        <dbReference type="ChEBI" id="CHEBI:29917"/>
        <dbReference type="ChEBI" id="CHEBI:35235"/>
        <dbReference type="ChEBI" id="CHEBI:57972"/>
        <dbReference type="ChEBI" id="CHEBI:64428"/>
        <dbReference type="EC" id="2.8.1.7"/>
    </reaction>
</comment>
<proteinExistence type="inferred from homology"/>
<dbReference type="InterPro" id="IPR000192">
    <property type="entry name" value="Aminotrans_V_dom"/>
</dbReference>
<accession>A0ABV7HRN3</accession>
<comment type="cofactor">
    <cofactor evidence="1 10">
        <name>pyridoxal 5'-phosphate</name>
        <dbReference type="ChEBI" id="CHEBI:597326"/>
    </cofactor>
</comment>
<dbReference type="EMBL" id="JBHRTL010000006">
    <property type="protein sequence ID" value="MFC3155200.1"/>
    <property type="molecule type" value="Genomic_DNA"/>
</dbReference>
<comment type="similarity">
    <text evidence="2">Belongs to the class-V pyridoxal-phosphate-dependent aminotransferase family. NifS/IscS subfamily.</text>
</comment>
<dbReference type="InterPro" id="IPR015422">
    <property type="entry name" value="PyrdxlP-dep_Trfase_small"/>
</dbReference>
<evidence type="ECO:0000313" key="13">
    <source>
        <dbReference type="Proteomes" id="UP001595548"/>
    </source>
</evidence>